<comment type="function">
    <text evidence="2">Removes 5-oxoproline from various penultimate amino acid residues except L-proline.</text>
</comment>
<dbReference type="Gene3D" id="3.40.630.20">
    <property type="entry name" value="Peptidase C15, pyroglutamyl peptidase I-like"/>
    <property type="match status" value="1"/>
</dbReference>
<dbReference type="InterPro" id="IPR033693">
    <property type="entry name" value="PGPEP1_Glu_AS"/>
</dbReference>
<accession>A0A1N6YAY7</accession>
<evidence type="ECO:0000256" key="2">
    <source>
        <dbReference type="ARBA" id="ARBA00002280"/>
    </source>
</evidence>
<comment type="catalytic activity">
    <reaction evidence="1 10">
        <text>Release of an N-terminal pyroglutamyl group from a polypeptide, the second amino acid generally not being Pro.</text>
        <dbReference type="EC" id="3.4.19.3"/>
    </reaction>
</comment>
<proteinExistence type="inferred from homology"/>
<evidence type="ECO:0000256" key="5">
    <source>
        <dbReference type="ARBA" id="ARBA00012915"/>
    </source>
</evidence>
<comment type="subcellular location">
    <subcellularLocation>
        <location evidence="3">Cytoplasm</location>
    </subcellularLocation>
</comment>
<evidence type="ECO:0000256" key="8">
    <source>
        <dbReference type="ARBA" id="ARBA00022801"/>
    </source>
</evidence>
<comment type="similarity">
    <text evidence="4">Belongs to the peptidase C15 family.</text>
</comment>
<dbReference type="PANTHER" id="PTHR23402">
    <property type="entry name" value="PROTEASE FAMILY C15 PYROGLUTAMYL-PEPTIDASE I-RELATED"/>
    <property type="match status" value="1"/>
</dbReference>
<keyword evidence="9" id="KW-0788">Thiol protease</keyword>
<sequence length="213" mass="22606">MTLLLTGYEPFGDHDENPSAMVARELDGEEIAGHEISGHVLPVQFDRTASEMQNLIETHDPTAIVATGLAAGRAGISVERVGINVNDCGSTPDNADAEPRNERIRPGNQAGFFATLPVVSVVEELLERGIPAHVSNTAGTHLCNNILYSTQAYLEAEKLDTPMGFVHLPCTPGMAAQRARDGNGTSGASVKPSLSLAMQAEAIRRTFDTTLNG</sequence>
<name>A0A1N6YAY7_9EURY</name>
<dbReference type="Proteomes" id="UP000186914">
    <property type="component" value="Unassembled WGS sequence"/>
</dbReference>
<keyword evidence="6" id="KW-0963">Cytoplasm</keyword>
<dbReference type="InterPro" id="IPR000816">
    <property type="entry name" value="Peptidase_C15"/>
</dbReference>
<dbReference type="OrthoDB" id="39672at2157"/>
<evidence type="ECO:0000256" key="10">
    <source>
        <dbReference type="PROSITE-ProRule" id="PRU10076"/>
    </source>
</evidence>
<dbReference type="Pfam" id="PF01470">
    <property type="entry name" value="Peptidase_C15"/>
    <property type="match status" value="1"/>
</dbReference>
<dbReference type="InterPro" id="IPR036440">
    <property type="entry name" value="Peptidase_C15-like_sf"/>
</dbReference>
<dbReference type="PANTHER" id="PTHR23402:SF1">
    <property type="entry name" value="PYROGLUTAMYL-PEPTIDASE I"/>
    <property type="match status" value="1"/>
</dbReference>
<keyword evidence="12" id="KW-1185">Reference proteome</keyword>
<evidence type="ECO:0000256" key="9">
    <source>
        <dbReference type="ARBA" id="ARBA00022807"/>
    </source>
</evidence>
<dbReference type="GO" id="GO:0005829">
    <property type="term" value="C:cytosol"/>
    <property type="evidence" value="ECO:0007669"/>
    <property type="project" value="InterPro"/>
</dbReference>
<evidence type="ECO:0000313" key="12">
    <source>
        <dbReference type="Proteomes" id="UP000186914"/>
    </source>
</evidence>
<evidence type="ECO:0000256" key="6">
    <source>
        <dbReference type="ARBA" id="ARBA00022490"/>
    </source>
</evidence>
<dbReference type="PRINTS" id="PR00706">
    <property type="entry name" value="PYROGLUPTASE"/>
</dbReference>
<evidence type="ECO:0000256" key="7">
    <source>
        <dbReference type="ARBA" id="ARBA00022670"/>
    </source>
</evidence>
<evidence type="ECO:0000256" key="1">
    <source>
        <dbReference type="ARBA" id="ARBA00001770"/>
    </source>
</evidence>
<reference evidence="12" key="1">
    <citation type="submission" date="2017-01" db="EMBL/GenBank/DDBJ databases">
        <authorList>
            <person name="Varghese N."/>
            <person name="Submissions S."/>
        </authorList>
    </citation>
    <scope>NUCLEOTIDE SEQUENCE [LARGE SCALE GENOMIC DNA]</scope>
    <source>
        <strain evidence="12">CGMCC 1.7737</strain>
    </source>
</reference>
<dbReference type="SUPFAM" id="SSF53182">
    <property type="entry name" value="Pyrrolidone carboxyl peptidase (pyroglutamate aminopeptidase)"/>
    <property type="match status" value="1"/>
</dbReference>
<dbReference type="PROSITE" id="PS01333">
    <property type="entry name" value="PYRASE_GLU"/>
    <property type="match status" value="1"/>
</dbReference>
<dbReference type="CDD" id="cd00501">
    <property type="entry name" value="Peptidase_C15"/>
    <property type="match status" value="1"/>
</dbReference>
<dbReference type="EMBL" id="FTNO01000001">
    <property type="protein sequence ID" value="SIR11802.1"/>
    <property type="molecule type" value="Genomic_DNA"/>
</dbReference>
<dbReference type="EC" id="3.4.19.3" evidence="5 10"/>
<dbReference type="AlphaFoldDB" id="A0A1N6YAY7"/>
<evidence type="ECO:0000256" key="4">
    <source>
        <dbReference type="ARBA" id="ARBA00006641"/>
    </source>
</evidence>
<feature type="active site" evidence="10">
    <location>
        <position position="79"/>
    </location>
</feature>
<dbReference type="RefSeq" id="WP_076429296.1">
    <property type="nucleotide sequence ID" value="NZ_FTNO01000001.1"/>
</dbReference>
<dbReference type="GO" id="GO:0006508">
    <property type="term" value="P:proteolysis"/>
    <property type="evidence" value="ECO:0007669"/>
    <property type="project" value="UniProtKB-KW"/>
</dbReference>
<evidence type="ECO:0000256" key="3">
    <source>
        <dbReference type="ARBA" id="ARBA00004496"/>
    </source>
</evidence>
<dbReference type="GO" id="GO:0016920">
    <property type="term" value="F:pyroglutamyl-peptidase activity"/>
    <property type="evidence" value="ECO:0007669"/>
    <property type="project" value="UniProtKB-EC"/>
</dbReference>
<evidence type="ECO:0000313" key="11">
    <source>
        <dbReference type="EMBL" id="SIR11802.1"/>
    </source>
</evidence>
<keyword evidence="8" id="KW-0378">Hydrolase</keyword>
<dbReference type="InterPro" id="IPR016125">
    <property type="entry name" value="Peptidase_C15-like"/>
</dbReference>
<protein>
    <recommendedName>
        <fullName evidence="5 10">Pyroglutamyl-peptidase I</fullName>
        <ecNumber evidence="5 10">3.4.19.3</ecNumber>
    </recommendedName>
</protein>
<keyword evidence="7" id="KW-0645">Protease</keyword>
<gene>
    <name evidence="11" type="ORF">SAMN05421858_1490</name>
</gene>
<organism evidence="11 12">
    <name type="scientific">Haladaptatus litoreus</name>
    <dbReference type="NCBI Taxonomy" id="553468"/>
    <lineage>
        <taxon>Archaea</taxon>
        <taxon>Methanobacteriati</taxon>
        <taxon>Methanobacteriota</taxon>
        <taxon>Stenosarchaea group</taxon>
        <taxon>Halobacteria</taxon>
        <taxon>Halobacteriales</taxon>
        <taxon>Haladaptataceae</taxon>
        <taxon>Haladaptatus</taxon>
    </lineage>
</organism>
<dbReference type="PIRSF" id="PIRSF015592">
    <property type="entry name" value="Prld-crbxl_pptds"/>
    <property type="match status" value="1"/>
</dbReference>